<evidence type="ECO:0000313" key="4">
    <source>
        <dbReference type="EMBL" id="KAJ9556808.1"/>
    </source>
</evidence>
<feature type="region of interest" description="Disordered" evidence="1">
    <location>
        <begin position="1"/>
        <end position="21"/>
    </location>
</feature>
<feature type="compositionally biased region" description="Polar residues" evidence="1">
    <location>
        <begin position="71"/>
        <end position="85"/>
    </location>
</feature>
<proteinExistence type="predicted"/>
<evidence type="ECO:0000313" key="5">
    <source>
        <dbReference type="Proteomes" id="UP001172457"/>
    </source>
</evidence>
<comment type="caution">
    <text evidence="4">The sequence shown here is derived from an EMBL/GenBank/DDBJ whole genome shotgun (WGS) entry which is preliminary data.</text>
</comment>
<sequence>MEGRLNDNPNGSDKPNLGEVIPNQFSDPVCSGLGQAFCMDSSTAGHTDVSLRSPIMNGLSTSASFPKAQVNRHNSQSTSLATSDSPAKDAKPQKLKKFAASCTCKFKFGGKHWCDQMVQSGMVVGDPFFEQSDNGEEIDLIASSNKRNWSQRLSLDDNKGEDGSKLESESQQQVSYEAMLELGEALGFSEKITPGRGNILSELESNSLDETHLQVMDSRLVRSCWGFGNFDYALAGSEGRSGGLVTVWDSDLLVKVSLIVDRRFIVLRGKWLPNNSYINILNIYAPNSLAERDEFWENLKKVIGDDREEGWLLCGDFNEVRRPEEHRGSSFNSRGAFRFNEFIRTLDLVEPQMGGRRVNDFGAVPFKFFNSWLLSNSLANVVSQCWADSGQFNQNQSDILNLFRKLKNTKKAIKIWRKSVSEDNRKFSEDIKKKLNVLETLEEVVGLLSEERVEKDLFLKNLRELEERELLDLKQKAKVNWLKQGDENSRFFHTMVNARRRKNRMHGLSINGVWSNEPSSLKSHVFDFFLNKYKECSDVNLKFRSSQLRKISDSQKLSLVAPISEEKIKGAVWSCGGEKSPDPDGFTFAFLRKFWDTIQHEFSKAVKEFERDPSSIAVCNSSFISLIPMRLKAVIGDVISPLQTAFVKGRQIMDGPLIVNELISWAKRSKHKVFLLKLDFEKAFDNVRWDFLWETMLQMNFGVTWISWMKVLICTAQVSVLVNGAPTKQFVLENGVRQGDPLSPYLFIIAIEGLIAALAEAKDKGLIKGVELPRNGPVLSNLLYADDALLMGKWNVSNLRNVLMVLRCFHLASGLRINWEKSTLFGVGVSIAEISRLAGRFGCKSGKLPFHYLGFPIGADMSKKESWDSLYKKFESRLSIWKERMLSIGGRLTLCKAVLGSLGVYLFSLYKVPVGVLKDLEKLRSRFFWGFSSNQRKLVWVSWDKVLTAKEKGGIGIGSLRAQNISLLAKWWWRFKTEGNSTWKAVIVSIHGDSGQLGEEKMNLRWKGTWGKIATLQCDLNSCNNHLNSLFTRHFENGANIRFWTDIWDGSKSLAERFPRIAALDVDRNCTIADRISSSENGVQFNGRWIRPIREGREKSEVAEIGNLCRKLPVLDVGEGWVWGLTADGSFSSASLREAIDDMSFHRCGPLVNWNNTIPIKVRICNWRARLGRLPFKDNLIRRGVSVDNDGCVFCKDALETGDHVFGSCGWAKAVRGEINRRNNYNLLPDRCSGLADFWDANGVADKHRKMKEVYGQAYVWALWMGRKDSIFNGKAFSPTDMANLILSLVSSWRGSWDNHPPLLEFAYNNSYHSSSKTSPFEALYGRKCRAPVCWADVGDKQLVGPELVQQTSDKIIQIRERLKIAGDRQKSYANKRRRPLEFQICDKVTLRISPWKGIVRFGNRGKPSPRYIGPFEVVARVGAIAYRIKIPKELKGIHGTFHVSNLRKCLADESVVVKLGEVELNDKLDYNEEPVQVLDMKTKGLRNKIVPLVLVKWRFHKGSEMTWEPEAEMKKNYPRLFQ</sequence>
<dbReference type="Pfam" id="PF24626">
    <property type="entry name" value="SH3_Tf2-1"/>
    <property type="match status" value="1"/>
</dbReference>
<evidence type="ECO:0000259" key="3">
    <source>
        <dbReference type="PROSITE" id="PS50878"/>
    </source>
</evidence>
<keyword evidence="5" id="KW-1185">Reference proteome</keyword>
<evidence type="ECO:0000256" key="1">
    <source>
        <dbReference type="SAM" id="MobiDB-lite"/>
    </source>
</evidence>
<reference evidence="4" key="1">
    <citation type="submission" date="2023-03" db="EMBL/GenBank/DDBJ databases">
        <title>Chromosome-scale reference genome and RAD-based genetic map of yellow starthistle (Centaurea solstitialis) reveal putative structural variation and QTLs associated with invader traits.</title>
        <authorList>
            <person name="Reatini B."/>
            <person name="Cang F.A."/>
            <person name="Jiang Q."/>
            <person name="Mckibben M.T.W."/>
            <person name="Barker M.S."/>
            <person name="Rieseberg L.H."/>
            <person name="Dlugosch K.M."/>
        </authorList>
    </citation>
    <scope>NUCLEOTIDE SEQUENCE</scope>
    <source>
        <strain evidence="4">CAN-66</strain>
        <tissue evidence="4">Leaf</tissue>
    </source>
</reference>
<feature type="domain" description="Chromo" evidence="2">
    <location>
        <begin position="1471"/>
        <end position="1523"/>
    </location>
</feature>
<dbReference type="Pfam" id="PF00078">
    <property type="entry name" value="RVT_1"/>
    <property type="match status" value="1"/>
</dbReference>
<dbReference type="EMBL" id="JARYMX010000003">
    <property type="protein sequence ID" value="KAJ9556808.1"/>
    <property type="molecule type" value="Genomic_DNA"/>
</dbReference>
<dbReference type="InterPro" id="IPR026960">
    <property type="entry name" value="RVT-Znf"/>
</dbReference>
<organism evidence="4 5">
    <name type="scientific">Centaurea solstitialis</name>
    <name type="common">yellow star-thistle</name>
    <dbReference type="NCBI Taxonomy" id="347529"/>
    <lineage>
        <taxon>Eukaryota</taxon>
        <taxon>Viridiplantae</taxon>
        <taxon>Streptophyta</taxon>
        <taxon>Embryophyta</taxon>
        <taxon>Tracheophyta</taxon>
        <taxon>Spermatophyta</taxon>
        <taxon>Magnoliopsida</taxon>
        <taxon>eudicotyledons</taxon>
        <taxon>Gunneridae</taxon>
        <taxon>Pentapetalae</taxon>
        <taxon>asterids</taxon>
        <taxon>campanulids</taxon>
        <taxon>Asterales</taxon>
        <taxon>Asteraceae</taxon>
        <taxon>Carduoideae</taxon>
        <taxon>Cardueae</taxon>
        <taxon>Centaureinae</taxon>
        <taxon>Centaurea</taxon>
    </lineage>
</organism>
<protein>
    <recommendedName>
        <fullName evidence="6">Reverse transcriptase domain-containing protein</fullName>
    </recommendedName>
</protein>
<dbReference type="Proteomes" id="UP001172457">
    <property type="component" value="Chromosome 3"/>
</dbReference>
<evidence type="ECO:0000259" key="2">
    <source>
        <dbReference type="PROSITE" id="PS50013"/>
    </source>
</evidence>
<dbReference type="Gene3D" id="3.30.420.10">
    <property type="entry name" value="Ribonuclease H-like superfamily/Ribonuclease H"/>
    <property type="match status" value="1"/>
</dbReference>
<dbReference type="InterPro" id="IPR000953">
    <property type="entry name" value="Chromo/chromo_shadow_dom"/>
</dbReference>
<dbReference type="PANTHER" id="PTHR33116">
    <property type="entry name" value="REVERSE TRANSCRIPTASE ZINC-BINDING DOMAIN-CONTAINING PROTEIN-RELATED-RELATED"/>
    <property type="match status" value="1"/>
</dbReference>
<dbReference type="GO" id="GO:0003676">
    <property type="term" value="F:nucleic acid binding"/>
    <property type="evidence" value="ECO:0007669"/>
    <property type="project" value="InterPro"/>
</dbReference>
<dbReference type="PROSITE" id="PS50878">
    <property type="entry name" value="RT_POL"/>
    <property type="match status" value="1"/>
</dbReference>
<dbReference type="SUPFAM" id="SSF56219">
    <property type="entry name" value="DNase I-like"/>
    <property type="match status" value="1"/>
</dbReference>
<dbReference type="InterPro" id="IPR056924">
    <property type="entry name" value="SH3_Tf2-1"/>
</dbReference>
<dbReference type="PROSITE" id="PS50013">
    <property type="entry name" value="CHROMO_2"/>
    <property type="match status" value="1"/>
</dbReference>
<gene>
    <name evidence="4" type="ORF">OSB04_011422</name>
</gene>
<dbReference type="Gene3D" id="3.60.10.10">
    <property type="entry name" value="Endonuclease/exonuclease/phosphatase"/>
    <property type="match status" value="1"/>
</dbReference>
<dbReference type="InterPro" id="IPR036397">
    <property type="entry name" value="RNaseH_sf"/>
</dbReference>
<feature type="domain" description="Reverse transcriptase" evidence="3">
    <location>
        <begin position="608"/>
        <end position="857"/>
    </location>
</feature>
<dbReference type="InterPro" id="IPR036691">
    <property type="entry name" value="Endo/exonu/phosph_ase_sf"/>
</dbReference>
<dbReference type="Pfam" id="PF13966">
    <property type="entry name" value="zf-RVT"/>
    <property type="match status" value="1"/>
</dbReference>
<accession>A0AA38TU58</accession>
<dbReference type="CDD" id="cd01650">
    <property type="entry name" value="RT_nLTR_like"/>
    <property type="match status" value="1"/>
</dbReference>
<dbReference type="InterPro" id="IPR000477">
    <property type="entry name" value="RT_dom"/>
</dbReference>
<feature type="region of interest" description="Disordered" evidence="1">
    <location>
        <begin position="60"/>
        <end position="92"/>
    </location>
</feature>
<evidence type="ECO:0008006" key="6">
    <source>
        <dbReference type="Google" id="ProtNLM"/>
    </source>
</evidence>
<name>A0AA38TU58_9ASTR</name>
<dbReference type="PANTHER" id="PTHR33116:SF77">
    <property type="entry name" value="RNA-DIRECTED DNA POLYMERASE"/>
    <property type="match status" value="1"/>
</dbReference>